<accession>W2RX21</accession>
<proteinExistence type="predicted"/>
<evidence type="ECO:0000313" key="1">
    <source>
        <dbReference type="EMBL" id="ETN40333.1"/>
    </source>
</evidence>
<dbReference type="VEuPathDB" id="FungiDB:HMPREF1541_04609"/>
<protein>
    <recommendedName>
        <fullName evidence="3">Pentatricopeptide repeat protein</fullName>
    </recommendedName>
</protein>
<dbReference type="OrthoDB" id="185373at2759"/>
<dbReference type="HOGENOM" id="CLU_018147_1_0_1"/>
<dbReference type="InParanoid" id="W2RX21"/>
<dbReference type="STRING" id="1220924.W2RX21"/>
<dbReference type="Proteomes" id="UP000030752">
    <property type="component" value="Unassembled WGS sequence"/>
</dbReference>
<dbReference type="EMBL" id="KB822720">
    <property type="protein sequence ID" value="ETN40333.1"/>
    <property type="molecule type" value="Genomic_DNA"/>
</dbReference>
<evidence type="ECO:0008006" key="3">
    <source>
        <dbReference type="Google" id="ProtNLM"/>
    </source>
</evidence>
<evidence type="ECO:0000313" key="2">
    <source>
        <dbReference type="Proteomes" id="UP000030752"/>
    </source>
</evidence>
<keyword evidence="2" id="KW-1185">Reference proteome</keyword>
<name>W2RX21_CYPE1</name>
<dbReference type="InterPro" id="IPR011990">
    <property type="entry name" value="TPR-like_helical_dom_sf"/>
</dbReference>
<organism evidence="1 2">
    <name type="scientific">Cyphellophora europaea (strain CBS 101466)</name>
    <name type="common">Phialophora europaea</name>
    <dbReference type="NCBI Taxonomy" id="1220924"/>
    <lineage>
        <taxon>Eukaryota</taxon>
        <taxon>Fungi</taxon>
        <taxon>Dikarya</taxon>
        <taxon>Ascomycota</taxon>
        <taxon>Pezizomycotina</taxon>
        <taxon>Eurotiomycetes</taxon>
        <taxon>Chaetothyriomycetidae</taxon>
        <taxon>Chaetothyriales</taxon>
        <taxon>Cyphellophoraceae</taxon>
        <taxon>Cyphellophora</taxon>
    </lineage>
</organism>
<reference evidence="1 2" key="1">
    <citation type="submission" date="2013-03" db="EMBL/GenBank/DDBJ databases">
        <title>The Genome Sequence of Phialophora europaea CBS 101466.</title>
        <authorList>
            <consortium name="The Broad Institute Genomics Platform"/>
            <person name="Cuomo C."/>
            <person name="de Hoog S."/>
            <person name="Gorbushina A."/>
            <person name="Walker B."/>
            <person name="Young S.K."/>
            <person name="Zeng Q."/>
            <person name="Gargeya S."/>
            <person name="Fitzgerald M."/>
            <person name="Haas B."/>
            <person name="Abouelleil A."/>
            <person name="Allen A.W."/>
            <person name="Alvarado L."/>
            <person name="Arachchi H.M."/>
            <person name="Berlin A.M."/>
            <person name="Chapman S.B."/>
            <person name="Gainer-Dewar J."/>
            <person name="Goldberg J."/>
            <person name="Griggs A."/>
            <person name="Gujja S."/>
            <person name="Hansen M."/>
            <person name="Howarth C."/>
            <person name="Imamovic A."/>
            <person name="Ireland A."/>
            <person name="Larimer J."/>
            <person name="McCowan C."/>
            <person name="Murphy C."/>
            <person name="Pearson M."/>
            <person name="Poon T.W."/>
            <person name="Priest M."/>
            <person name="Roberts A."/>
            <person name="Saif S."/>
            <person name="Shea T."/>
            <person name="Sisk P."/>
            <person name="Sykes S."/>
            <person name="Wortman J."/>
            <person name="Nusbaum C."/>
            <person name="Birren B."/>
        </authorList>
    </citation>
    <scope>NUCLEOTIDE SEQUENCE [LARGE SCALE GENOMIC DNA]</scope>
    <source>
        <strain evidence="1 2">CBS 101466</strain>
    </source>
</reference>
<dbReference type="AlphaFoldDB" id="W2RX21"/>
<gene>
    <name evidence="1" type="ORF">HMPREF1541_04609</name>
</gene>
<dbReference type="RefSeq" id="XP_008717176.1">
    <property type="nucleotide sequence ID" value="XM_008718954.1"/>
</dbReference>
<dbReference type="eggNOG" id="KOG4197">
    <property type="taxonomic scope" value="Eukaryota"/>
</dbReference>
<dbReference type="Gene3D" id="1.25.40.10">
    <property type="entry name" value="Tetratricopeptide repeat domain"/>
    <property type="match status" value="1"/>
</dbReference>
<sequence>MESFMSFESDGHGPVVTPFKYWNKLSLLLAFAYRSGNTRAHHALDVHRYRAREWPLEERDPDLEYSTLMSIMIGSLASSSHDALQLLAGPHHIFWNQRADCCYHLRRIPARWREIQKSPTLEVMFQQQIIRLKEPGSLWSRTRLKVRHLDLLLEQSTAAEALELVKKFEKTYPFLTDKDALYLVGFYTKLGDVQNALRLLRRVSPELLEAPHSYCIGRCVNLLKLDTVEGTRSSHAFRILPAILELGLPPLDIVHNLVVQNAAKSGLIDVSLDLYRFLETESIPIDPHTHTTLLKHSFLHKDLTAMNKLMNLIQAREDLMHNPHLMSVMMNIVRHICFHERKAEPEECLQHLLAIYDRAYNRGALIRVGILQADQLSSEGSSLPDPHPMVLANFMWAFILTQTHEARVRQVWSALTRLLSRKDPQVSESLHYSGVFRAFMFFFGRSPFTLNGMVEVLEYLLKHMPDQVEQLDWAIIISGFLKHGKEDGANQVRRTMETFDQKFTSGGLQAILDRWPRQRDVRKFIKDLEGGLAPTVVELDGQDDLGMGKEQFSL</sequence>
<dbReference type="GeneID" id="19971948"/>